<sequence length="210" mass="24299">MKIFIRRALILIGSFNISVIVFLIALFSSGFQFTISALISLITFFTSYSLLKKKFIPNSNLNKIVNKEKKYVAQQMKEAKKKVKEINNARFRVRSIFVFQTINNVYKMSNKVIKMIETEPQRFRDASHFIHQHLDSAAIITDKYVKLVSQPVRDHTIKSSIREAEDGLKSLEKAMERELISILNNDITNLDVELKLIKNSEKNIDSTLKK</sequence>
<proteinExistence type="predicted"/>
<accession>A0A223KQM0</accession>
<dbReference type="Pfam" id="PF10112">
    <property type="entry name" value="Halogen_Hydrol"/>
    <property type="match status" value="1"/>
</dbReference>
<dbReference type="EMBL" id="CP018866">
    <property type="protein sequence ID" value="AST91815.1"/>
    <property type="molecule type" value="Genomic_DNA"/>
</dbReference>
<keyword evidence="3" id="KW-1185">Reference proteome</keyword>
<dbReference type="STRING" id="1314751.GCA_001591425_04395"/>
<dbReference type="RefSeq" id="WP_066420670.1">
    <property type="nucleotide sequence ID" value="NZ_CP018866.1"/>
</dbReference>
<protein>
    <recommendedName>
        <fullName evidence="4">5-bromo-4-chloroindolyl phosphate hydrolysis protein</fullName>
    </recommendedName>
</protein>
<dbReference type="AlphaFoldDB" id="A0A223KQM0"/>
<keyword evidence="1" id="KW-1133">Transmembrane helix</keyword>
<dbReference type="KEGG" id="bcoh:BC6307_11265"/>
<reference evidence="2 3" key="1">
    <citation type="submission" date="2016-12" db="EMBL/GenBank/DDBJ databases">
        <title>The whole genome sequencing and assembly of Bacillus cohnii DSM 6307T strain.</title>
        <authorList>
            <person name="Lee Y.-J."/>
            <person name="Yi H."/>
            <person name="Bahn Y.-S."/>
            <person name="Kim J.F."/>
            <person name="Lee D.-W."/>
        </authorList>
    </citation>
    <scope>NUCLEOTIDE SEQUENCE [LARGE SCALE GENOMIC DNA]</scope>
    <source>
        <strain evidence="2 3">DSM 6307</strain>
    </source>
</reference>
<feature type="transmembrane region" description="Helical" evidence="1">
    <location>
        <begin position="33"/>
        <end position="51"/>
    </location>
</feature>
<evidence type="ECO:0000256" key="1">
    <source>
        <dbReference type="SAM" id="Phobius"/>
    </source>
</evidence>
<dbReference type="Proteomes" id="UP000215224">
    <property type="component" value="Chromosome"/>
</dbReference>
<evidence type="ECO:0008006" key="4">
    <source>
        <dbReference type="Google" id="ProtNLM"/>
    </source>
</evidence>
<name>A0A223KQM0_9BACI</name>
<evidence type="ECO:0000313" key="2">
    <source>
        <dbReference type="EMBL" id="AST91815.1"/>
    </source>
</evidence>
<keyword evidence="1" id="KW-0812">Transmembrane</keyword>
<gene>
    <name evidence="2" type="ORF">BC6307_11265</name>
</gene>
<keyword evidence="1" id="KW-0472">Membrane</keyword>
<organism evidence="2 3">
    <name type="scientific">Sutcliffiella cohnii</name>
    <dbReference type="NCBI Taxonomy" id="33932"/>
    <lineage>
        <taxon>Bacteria</taxon>
        <taxon>Bacillati</taxon>
        <taxon>Bacillota</taxon>
        <taxon>Bacilli</taxon>
        <taxon>Bacillales</taxon>
        <taxon>Bacillaceae</taxon>
        <taxon>Sutcliffiella</taxon>
    </lineage>
</organism>
<feature type="transmembrane region" description="Helical" evidence="1">
    <location>
        <begin position="7"/>
        <end position="27"/>
    </location>
</feature>
<dbReference type="InterPro" id="IPR018770">
    <property type="entry name" value="ChloroindolylP_hydrolase"/>
</dbReference>
<evidence type="ECO:0000313" key="3">
    <source>
        <dbReference type="Proteomes" id="UP000215224"/>
    </source>
</evidence>